<gene>
    <name evidence="6" type="ORF">EM808_15860</name>
</gene>
<dbReference type="PROSITE" id="PS50931">
    <property type="entry name" value="HTH_LYSR"/>
    <property type="match status" value="1"/>
</dbReference>
<feature type="domain" description="HTH lysR-type" evidence="5">
    <location>
        <begin position="1"/>
        <end position="59"/>
    </location>
</feature>
<dbReference type="InterPro" id="IPR000847">
    <property type="entry name" value="LysR_HTH_N"/>
</dbReference>
<dbReference type="EMBL" id="RZTZ01000006">
    <property type="protein sequence ID" value="RVT60722.1"/>
    <property type="molecule type" value="Genomic_DNA"/>
</dbReference>
<dbReference type="Gene3D" id="1.10.10.10">
    <property type="entry name" value="Winged helix-like DNA-binding domain superfamily/Winged helix DNA-binding domain"/>
    <property type="match status" value="1"/>
</dbReference>
<dbReference type="GO" id="GO:0032993">
    <property type="term" value="C:protein-DNA complex"/>
    <property type="evidence" value="ECO:0007669"/>
    <property type="project" value="TreeGrafter"/>
</dbReference>
<accession>A0A3S2UEM1</accession>
<evidence type="ECO:0000313" key="7">
    <source>
        <dbReference type="Proteomes" id="UP000288024"/>
    </source>
</evidence>
<dbReference type="InterPro" id="IPR036390">
    <property type="entry name" value="WH_DNA-bd_sf"/>
</dbReference>
<reference evidence="6 7" key="1">
    <citation type="submission" date="2019-01" db="EMBL/GenBank/DDBJ databases">
        <title>Bacillus sp. M5HDSG1-1, whole genome shotgun sequence.</title>
        <authorList>
            <person name="Tuo L."/>
        </authorList>
    </citation>
    <scope>NUCLEOTIDE SEQUENCE [LARGE SCALE GENOMIC DNA]</scope>
    <source>
        <strain evidence="6 7">M5HDSG1-1</strain>
    </source>
</reference>
<evidence type="ECO:0000256" key="4">
    <source>
        <dbReference type="ARBA" id="ARBA00023163"/>
    </source>
</evidence>
<dbReference type="InterPro" id="IPR036388">
    <property type="entry name" value="WH-like_DNA-bd_sf"/>
</dbReference>
<dbReference type="InterPro" id="IPR005119">
    <property type="entry name" value="LysR_subst-bd"/>
</dbReference>
<dbReference type="PANTHER" id="PTHR30346">
    <property type="entry name" value="TRANSCRIPTIONAL DUAL REGULATOR HCAR-RELATED"/>
    <property type="match status" value="1"/>
</dbReference>
<dbReference type="SUPFAM" id="SSF53850">
    <property type="entry name" value="Periplasmic binding protein-like II"/>
    <property type="match status" value="1"/>
</dbReference>
<keyword evidence="7" id="KW-1185">Reference proteome</keyword>
<dbReference type="Pfam" id="PF00126">
    <property type="entry name" value="HTH_1"/>
    <property type="match status" value="1"/>
</dbReference>
<keyword evidence="4" id="KW-0804">Transcription</keyword>
<dbReference type="GO" id="GO:0003677">
    <property type="term" value="F:DNA binding"/>
    <property type="evidence" value="ECO:0007669"/>
    <property type="project" value="UniProtKB-KW"/>
</dbReference>
<evidence type="ECO:0000256" key="1">
    <source>
        <dbReference type="ARBA" id="ARBA00009437"/>
    </source>
</evidence>
<dbReference type="SUPFAM" id="SSF46785">
    <property type="entry name" value="Winged helix' DNA-binding domain"/>
    <property type="match status" value="1"/>
</dbReference>
<proteinExistence type="inferred from homology"/>
<name>A0A3S2UEM1_9BACI</name>
<dbReference type="AlphaFoldDB" id="A0A3S2UEM1"/>
<keyword evidence="3" id="KW-0238">DNA-binding</keyword>
<dbReference type="PANTHER" id="PTHR30346:SF29">
    <property type="entry name" value="LYSR SUBSTRATE-BINDING"/>
    <property type="match status" value="1"/>
</dbReference>
<protein>
    <submittedName>
        <fullName evidence="6">LysR family transcriptional regulator</fullName>
    </submittedName>
</protein>
<dbReference type="Pfam" id="PF03466">
    <property type="entry name" value="LysR_substrate"/>
    <property type="match status" value="1"/>
</dbReference>
<dbReference type="RefSeq" id="WP_127739193.1">
    <property type="nucleotide sequence ID" value="NZ_JARMUY010000007.1"/>
</dbReference>
<dbReference type="GO" id="GO:0003700">
    <property type="term" value="F:DNA-binding transcription factor activity"/>
    <property type="evidence" value="ECO:0007669"/>
    <property type="project" value="InterPro"/>
</dbReference>
<evidence type="ECO:0000313" key="6">
    <source>
        <dbReference type="EMBL" id="RVT60722.1"/>
    </source>
</evidence>
<evidence type="ECO:0000259" key="5">
    <source>
        <dbReference type="PROSITE" id="PS50931"/>
    </source>
</evidence>
<dbReference type="Proteomes" id="UP000288024">
    <property type="component" value="Unassembled WGS sequence"/>
</dbReference>
<comment type="similarity">
    <text evidence="1">Belongs to the LysR transcriptional regulatory family.</text>
</comment>
<evidence type="ECO:0000256" key="3">
    <source>
        <dbReference type="ARBA" id="ARBA00023125"/>
    </source>
</evidence>
<keyword evidence="2" id="KW-0805">Transcription regulation</keyword>
<sequence>MLNTWRLQLLVQFETLGTMHRVGEVMYISTATVSQQLSILEKETNTRLFEKVGRRVQLTHAGRTLAKQVRPVLNQLEQIEIALNDTSDIIQGTVRIASFSSALRSIVIPVVSQLVKQFPRLQIRLTELEPDKSLPALDSHQFDLAVVAYFEKPQILKQNDRSLVELGSDRLMVLVGEENPLVQQSAVCITELSEETWVMEPDATYLSEYTQNLCSNAGFQPHVLNVFQSYSAIQTAVANNLAIGILPKLAVTEQAEGVHLLDLQPESTRHIYLVARKPQASNRSIQVVMEAIKAQASLVFADG</sequence>
<evidence type="ECO:0000256" key="2">
    <source>
        <dbReference type="ARBA" id="ARBA00023015"/>
    </source>
</evidence>
<dbReference type="Gene3D" id="3.40.190.10">
    <property type="entry name" value="Periplasmic binding protein-like II"/>
    <property type="match status" value="2"/>
</dbReference>
<comment type="caution">
    <text evidence="6">The sequence shown here is derived from an EMBL/GenBank/DDBJ whole genome shotgun (WGS) entry which is preliminary data.</text>
</comment>
<organism evidence="6 7">
    <name type="scientific">Niallia taxi</name>
    <dbReference type="NCBI Taxonomy" id="2499688"/>
    <lineage>
        <taxon>Bacteria</taxon>
        <taxon>Bacillati</taxon>
        <taxon>Bacillota</taxon>
        <taxon>Bacilli</taxon>
        <taxon>Bacillales</taxon>
        <taxon>Bacillaceae</taxon>
        <taxon>Niallia</taxon>
    </lineage>
</organism>